<reference evidence="6 7" key="1">
    <citation type="submission" date="2015-11" db="EMBL/GenBank/DDBJ databases">
        <title>Genome Sequence of Bacillus simplex strain VanAntwerpen2.</title>
        <authorList>
            <person name="Couger M.B."/>
        </authorList>
    </citation>
    <scope>NUCLEOTIDE SEQUENCE [LARGE SCALE GENOMIC DNA]</scope>
    <source>
        <strain evidence="6 7">VanAntwerpen02</strain>
    </source>
</reference>
<dbReference type="AlphaFoldDB" id="A0A109MSD5"/>
<dbReference type="Gene3D" id="1.10.10.10">
    <property type="entry name" value="Winged helix-like DNA-binding domain superfamily/Winged helix DNA-binding domain"/>
    <property type="match status" value="1"/>
</dbReference>
<dbReference type="Gene3D" id="3.40.50.10490">
    <property type="entry name" value="Glucose-6-phosphate isomerase like protein, domain 1"/>
    <property type="match status" value="1"/>
</dbReference>
<evidence type="ECO:0000256" key="1">
    <source>
        <dbReference type="ARBA" id="ARBA00023015"/>
    </source>
</evidence>
<gene>
    <name evidence="6" type="ORF">AS888_01620</name>
</gene>
<evidence type="ECO:0000256" key="3">
    <source>
        <dbReference type="ARBA" id="ARBA00023163"/>
    </source>
</evidence>
<dbReference type="PROSITE" id="PS51071">
    <property type="entry name" value="HTH_RPIR"/>
    <property type="match status" value="1"/>
</dbReference>
<dbReference type="Pfam" id="PF01380">
    <property type="entry name" value="SIS"/>
    <property type="match status" value="1"/>
</dbReference>
<dbReference type="PANTHER" id="PTHR30514">
    <property type="entry name" value="GLUCOKINASE"/>
    <property type="match status" value="1"/>
</dbReference>
<dbReference type="EMBL" id="LNNH01000055">
    <property type="protein sequence ID" value="KWW11261.1"/>
    <property type="molecule type" value="Genomic_DNA"/>
</dbReference>
<dbReference type="InterPro" id="IPR046348">
    <property type="entry name" value="SIS_dom_sf"/>
</dbReference>
<dbReference type="InterPro" id="IPR009057">
    <property type="entry name" value="Homeodomain-like_sf"/>
</dbReference>
<evidence type="ECO:0000259" key="4">
    <source>
        <dbReference type="PROSITE" id="PS51071"/>
    </source>
</evidence>
<keyword evidence="1" id="KW-0805">Transcription regulation</keyword>
<organism evidence="6 7">
    <name type="scientific">Peribacillus simplex</name>
    <dbReference type="NCBI Taxonomy" id="1478"/>
    <lineage>
        <taxon>Bacteria</taxon>
        <taxon>Bacillati</taxon>
        <taxon>Bacillota</taxon>
        <taxon>Bacilli</taxon>
        <taxon>Bacillales</taxon>
        <taxon>Bacillaceae</taxon>
        <taxon>Peribacillus</taxon>
    </lineage>
</organism>
<dbReference type="InterPro" id="IPR047640">
    <property type="entry name" value="RpiR-like"/>
</dbReference>
<dbReference type="InterPro" id="IPR000281">
    <property type="entry name" value="HTH_RpiR"/>
</dbReference>
<evidence type="ECO:0000259" key="5">
    <source>
        <dbReference type="PROSITE" id="PS51464"/>
    </source>
</evidence>
<dbReference type="SUPFAM" id="SSF53697">
    <property type="entry name" value="SIS domain"/>
    <property type="match status" value="1"/>
</dbReference>
<feature type="domain" description="HTH rpiR-type" evidence="4">
    <location>
        <begin position="4"/>
        <end position="80"/>
    </location>
</feature>
<evidence type="ECO:0000256" key="2">
    <source>
        <dbReference type="ARBA" id="ARBA00023125"/>
    </source>
</evidence>
<dbReference type="InterPro" id="IPR036388">
    <property type="entry name" value="WH-like_DNA-bd_sf"/>
</dbReference>
<protein>
    <submittedName>
        <fullName evidence="6">RpiR family transcriptional regulator</fullName>
    </submittedName>
</protein>
<dbReference type="PROSITE" id="PS51464">
    <property type="entry name" value="SIS"/>
    <property type="match status" value="1"/>
</dbReference>
<dbReference type="GO" id="GO:0097367">
    <property type="term" value="F:carbohydrate derivative binding"/>
    <property type="evidence" value="ECO:0007669"/>
    <property type="project" value="InterPro"/>
</dbReference>
<feature type="domain" description="SIS" evidence="5">
    <location>
        <begin position="126"/>
        <end position="266"/>
    </location>
</feature>
<dbReference type="GO" id="GO:1901135">
    <property type="term" value="P:carbohydrate derivative metabolic process"/>
    <property type="evidence" value="ECO:0007669"/>
    <property type="project" value="InterPro"/>
</dbReference>
<keyword evidence="3" id="KW-0804">Transcription</keyword>
<dbReference type="InterPro" id="IPR035472">
    <property type="entry name" value="RpiR-like_SIS"/>
</dbReference>
<dbReference type="Proteomes" id="UP000064189">
    <property type="component" value="Unassembled WGS sequence"/>
</dbReference>
<dbReference type="SUPFAM" id="SSF46689">
    <property type="entry name" value="Homeodomain-like"/>
    <property type="match status" value="1"/>
</dbReference>
<evidence type="ECO:0000313" key="7">
    <source>
        <dbReference type="Proteomes" id="UP000064189"/>
    </source>
</evidence>
<proteinExistence type="predicted"/>
<dbReference type="Pfam" id="PF01418">
    <property type="entry name" value="HTH_6"/>
    <property type="match status" value="1"/>
</dbReference>
<dbReference type="PANTHER" id="PTHR30514:SF1">
    <property type="entry name" value="HTH-TYPE TRANSCRIPTIONAL REGULATOR HEXR-RELATED"/>
    <property type="match status" value="1"/>
</dbReference>
<dbReference type="GO" id="GO:0003677">
    <property type="term" value="F:DNA binding"/>
    <property type="evidence" value="ECO:0007669"/>
    <property type="project" value="UniProtKB-KW"/>
</dbReference>
<dbReference type="GO" id="GO:0003700">
    <property type="term" value="F:DNA-binding transcription factor activity"/>
    <property type="evidence" value="ECO:0007669"/>
    <property type="project" value="InterPro"/>
</dbReference>
<dbReference type="CDD" id="cd05013">
    <property type="entry name" value="SIS_RpiR"/>
    <property type="match status" value="1"/>
</dbReference>
<evidence type="ECO:0000313" key="6">
    <source>
        <dbReference type="EMBL" id="KWW11261.1"/>
    </source>
</evidence>
<accession>A0A109MSD5</accession>
<sequence length="284" mass="31845">MMSTSLLRKIKEKADSLSRAERQVAHYILDHADLVQTYTISEISSNANVSQASVVRFCKRMGIESFKTFQHTLVKELSSNHANINDLSLLRENDTPYQLFQKVTMSNKIALDSLEQTLNKKEFDKAVECLSRAKRIAFFGVGGSATAALDASHKFAKLGVATGMNTDFHTVISYVSNFSSEDALVLFSTSGKTKDVLEMASYAKKIAVPIVAITAYSKSPLLKLATIQLCFPDIEHDQRIGSIASRIMQLNMVDALYLSVFHRIDKQTIDNYHKAREEILRLRR</sequence>
<keyword evidence="7" id="KW-1185">Reference proteome</keyword>
<dbReference type="InterPro" id="IPR001347">
    <property type="entry name" value="SIS_dom"/>
</dbReference>
<keyword evidence="2" id="KW-0238">DNA-binding</keyword>
<name>A0A109MSD5_9BACI</name>
<comment type="caution">
    <text evidence="6">The sequence shown here is derived from an EMBL/GenBank/DDBJ whole genome shotgun (WGS) entry which is preliminary data.</text>
</comment>